<dbReference type="Proteomes" id="UP000093861">
    <property type="component" value="Unassembled WGS sequence"/>
</dbReference>
<proteinExistence type="predicted"/>
<dbReference type="EMBL" id="LZJS01000102">
    <property type="protein sequence ID" value="OBH59462.1"/>
    <property type="molecule type" value="Genomic_DNA"/>
</dbReference>
<accession>A0A1A2S6T2</accession>
<sequence length="69" mass="7780">MKVVSFADILRDVNQGRDESDRITHASLRVHVRRHYATDAVLAYGVAQIDKKLRNALDGFRGSKPMAEL</sequence>
<protein>
    <submittedName>
        <fullName evidence="1">Uncharacterized protein</fullName>
    </submittedName>
</protein>
<organism evidence="1 2">
    <name type="scientific">Mycobacterium colombiense</name>
    <dbReference type="NCBI Taxonomy" id="339268"/>
    <lineage>
        <taxon>Bacteria</taxon>
        <taxon>Bacillati</taxon>
        <taxon>Actinomycetota</taxon>
        <taxon>Actinomycetes</taxon>
        <taxon>Mycobacteriales</taxon>
        <taxon>Mycobacteriaceae</taxon>
        <taxon>Mycobacterium</taxon>
        <taxon>Mycobacterium avium complex (MAC)</taxon>
    </lineage>
</organism>
<comment type="caution">
    <text evidence="1">The sequence shown here is derived from an EMBL/GenBank/DDBJ whole genome shotgun (WGS) entry which is preliminary data.</text>
</comment>
<evidence type="ECO:0000313" key="1">
    <source>
        <dbReference type="EMBL" id="OBH59462.1"/>
    </source>
</evidence>
<evidence type="ECO:0000313" key="2">
    <source>
        <dbReference type="Proteomes" id="UP000093861"/>
    </source>
</evidence>
<name>A0A1A2S6T2_9MYCO</name>
<dbReference type="AlphaFoldDB" id="A0A1A2S6T2"/>
<reference evidence="1 2" key="1">
    <citation type="submission" date="2016-06" db="EMBL/GenBank/DDBJ databases">
        <authorList>
            <person name="Kjaerup R.B."/>
            <person name="Dalgaard T.S."/>
            <person name="Juul-Madsen H.R."/>
        </authorList>
    </citation>
    <scope>NUCLEOTIDE SEQUENCE [LARGE SCALE GENOMIC DNA]</scope>
    <source>
        <strain evidence="1 2">E2464</strain>
    </source>
</reference>
<gene>
    <name evidence="1" type="ORF">A5685_03190</name>
</gene>